<feature type="region of interest" description="Disordered" evidence="11">
    <location>
        <begin position="1193"/>
        <end position="1216"/>
    </location>
</feature>
<dbReference type="PANTHER" id="PTHR45889:SF8">
    <property type="entry name" value="IG-LIKE DOMAIN-CONTAINING PROTEIN"/>
    <property type="match status" value="1"/>
</dbReference>
<dbReference type="GO" id="GO:0016020">
    <property type="term" value="C:membrane"/>
    <property type="evidence" value="ECO:0007669"/>
    <property type="project" value="UniProtKB-SubCell"/>
</dbReference>
<feature type="region of interest" description="Disordered" evidence="11">
    <location>
        <begin position="1101"/>
        <end position="1141"/>
    </location>
</feature>
<feature type="domain" description="Ig-like" evidence="14">
    <location>
        <begin position="734"/>
        <end position="824"/>
    </location>
</feature>
<feature type="domain" description="Fibronectin type-III" evidence="15">
    <location>
        <begin position="931"/>
        <end position="1027"/>
    </location>
</feature>
<dbReference type="OrthoDB" id="10028801at2759"/>
<feature type="compositionally biased region" description="Gly residues" evidence="11">
    <location>
        <begin position="1281"/>
        <end position="1291"/>
    </location>
</feature>
<dbReference type="InterPro" id="IPR007110">
    <property type="entry name" value="Ig-like_dom"/>
</dbReference>
<dbReference type="InterPro" id="IPR003598">
    <property type="entry name" value="Ig_sub2"/>
</dbReference>
<dbReference type="GeneID" id="111357867"/>
<dbReference type="Gene3D" id="2.60.40.10">
    <property type="entry name" value="Immunoglobulins"/>
    <property type="match status" value="10"/>
</dbReference>
<dbReference type="PANTHER" id="PTHR45889">
    <property type="entry name" value="IG-LIKE DOMAIN-CONTAINING PROTEIN"/>
    <property type="match status" value="1"/>
</dbReference>
<feature type="chain" id="PRO_5039893832" description="Hemolin" evidence="13">
    <location>
        <begin position="21"/>
        <end position="1426"/>
    </location>
</feature>
<evidence type="ECO:0000256" key="2">
    <source>
        <dbReference type="ARBA" id="ARBA00004613"/>
    </source>
</evidence>
<dbReference type="GO" id="GO:0009653">
    <property type="term" value="P:anatomical structure morphogenesis"/>
    <property type="evidence" value="ECO:0007669"/>
    <property type="project" value="UniProtKB-ARBA"/>
</dbReference>
<comment type="subcellular location">
    <subcellularLocation>
        <location evidence="1">Membrane</location>
        <topology evidence="1">Single-pass membrane protein</topology>
    </subcellularLocation>
    <subcellularLocation>
        <location evidence="2">Secreted</location>
    </subcellularLocation>
</comment>
<dbReference type="CDD" id="cd00063">
    <property type="entry name" value="FN3"/>
    <property type="match status" value="1"/>
</dbReference>
<organism evidence="16 17">
    <name type="scientific">Spodoptera litura</name>
    <name type="common">Asian cotton leafworm</name>
    <dbReference type="NCBI Taxonomy" id="69820"/>
    <lineage>
        <taxon>Eukaryota</taxon>
        <taxon>Metazoa</taxon>
        <taxon>Ecdysozoa</taxon>
        <taxon>Arthropoda</taxon>
        <taxon>Hexapoda</taxon>
        <taxon>Insecta</taxon>
        <taxon>Pterygota</taxon>
        <taxon>Neoptera</taxon>
        <taxon>Endopterygota</taxon>
        <taxon>Lepidoptera</taxon>
        <taxon>Glossata</taxon>
        <taxon>Ditrysia</taxon>
        <taxon>Noctuoidea</taxon>
        <taxon>Noctuidae</taxon>
        <taxon>Amphipyrinae</taxon>
        <taxon>Spodoptera</taxon>
    </lineage>
</organism>
<keyword evidence="8" id="KW-0393">Immunoglobulin domain</keyword>
<keyword evidence="6" id="KW-1015">Disulfide bond</keyword>
<keyword evidence="4" id="KW-0677">Repeat</keyword>
<gene>
    <name evidence="17" type="primary">LOC111357867</name>
</gene>
<proteinExistence type="inferred from homology"/>
<dbReference type="Pfam" id="PF00041">
    <property type="entry name" value="fn3"/>
    <property type="match status" value="1"/>
</dbReference>
<reference evidence="17" key="1">
    <citation type="submission" date="2025-08" db="UniProtKB">
        <authorList>
            <consortium name="RefSeq"/>
        </authorList>
    </citation>
    <scope>IDENTIFICATION</scope>
    <source>
        <strain evidence="17">Ishihara</strain>
        <tissue evidence="17">Whole body</tissue>
    </source>
</reference>
<keyword evidence="16" id="KW-1185">Reference proteome</keyword>
<dbReference type="InterPro" id="IPR013162">
    <property type="entry name" value="CD80_C2-set"/>
</dbReference>
<evidence type="ECO:0000256" key="1">
    <source>
        <dbReference type="ARBA" id="ARBA00004167"/>
    </source>
</evidence>
<dbReference type="Proteomes" id="UP000301870">
    <property type="component" value="Chromosome 26"/>
</dbReference>
<evidence type="ECO:0000313" key="17">
    <source>
        <dbReference type="RefSeq" id="XP_022828422.1"/>
    </source>
</evidence>
<evidence type="ECO:0000256" key="9">
    <source>
        <dbReference type="ARBA" id="ARBA00061228"/>
    </source>
</evidence>
<dbReference type="PROSITE" id="PS50853">
    <property type="entry name" value="FN3"/>
    <property type="match status" value="1"/>
</dbReference>
<feature type="domain" description="Ig-like" evidence="14">
    <location>
        <begin position="340"/>
        <end position="435"/>
    </location>
</feature>
<dbReference type="InterPro" id="IPR013098">
    <property type="entry name" value="Ig_I-set"/>
</dbReference>
<dbReference type="SMART" id="SM00409">
    <property type="entry name" value="IG"/>
    <property type="match status" value="9"/>
</dbReference>
<feature type="region of interest" description="Disordered" evidence="11">
    <location>
        <begin position="1245"/>
        <end position="1322"/>
    </location>
</feature>
<feature type="domain" description="Ig-like" evidence="14">
    <location>
        <begin position="830"/>
        <end position="929"/>
    </location>
</feature>
<feature type="domain" description="Ig-like" evidence="14">
    <location>
        <begin position="443"/>
        <end position="530"/>
    </location>
</feature>
<keyword evidence="12" id="KW-0812">Transmembrane</keyword>
<feature type="compositionally biased region" description="Low complexity" evidence="11">
    <location>
        <begin position="1245"/>
        <end position="1258"/>
    </location>
</feature>
<evidence type="ECO:0000256" key="11">
    <source>
        <dbReference type="SAM" id="MobiDB-lite"/>
    </source>
</evidence>
<feature type="compositionally biased region" description="Polar residues" evidence="11">
    <location>
        <begin position="1196"/>
        <end position="1207"/>
    </location>
</feature>
<feature type="signal peptide" evidence="13">
    <location>
        <begin position="1"/>
        <end position="20"/>
    </location>
</feature>
<dbReference type="InterPro" id="IPR013783">
    <property type="entry name" value="Ig-like_fold"/>
</dbReference>
<dbReference type="SUPFAM" id="SSF49265">
    <property type="entry name" value="Fibronectin type III"/>
    <property type="match status" value="1"/>
</dbReference>
<dbReference type="SMART" id="SM00060">
    <property type="entry name" value="FN3"/>
    <property type="match status" value="1"/>
</dbReference>
<dbReference type="InterPro" id="IPR003599">
    <property type="entry name" value="Ig_sub"/>
</dbReference>
<dbReference type="CTD" id="44097"/>
<dbReference type="RefSeq" id="XP_022828422.1">
    <property type="nucleotide sequence ID" value="XM_022972654.1"/>
</dbReference>
<dbReference type="PROSITE" id="PS50835">
    <property type="entry name" value="IG_LIKE"/>
    <property type="match status" value="9"/>
</dbReference>
<accession>A0A9J7EI48</accession>
<evidence type="ECO:0000256" key="5">
    <source>
        <dbReference type="ARBA" id="ARBA00023136"/>
    </source>
</evidence>
<keyword evidence="12" id="KW-1133">Transmembrane helix</keyword>
<evidence type="ECO:0000256" key="7">
    <source>
        <dbReference type="ARBA" id="ARBA00023180"/>
    </source>
</evidence>
<keyword evidence="13" id="KW-0732">Signal</keyword>
<feature type="compositionally biased region" description="Low complexity" evidence="11">
    <location>
        <begin position="1295"/>
        <end position="1305"/>
    </location>
</feature>
<feature type="compositionally biased region" description="Polar residues" evidence="11">
    <location>
        <begin position="1101"/>
        <end position="1124"/>
    </location>
</feature>
<dbReference type="InterPro" id="IPR003961">
    <property type="entry name" value="FN3_dom"/>
</dbReference>
<evidence type="ECO:0000259" key="15">
    <source>
        <dbReference type="PROSITE" id="PS50853"/>
    </source>
</evidence>
<evidence type="ECO:0000256" key="13">
    <source>
        <dbReference type="SAM" id="SignalP"/>
    </source>
</evidence>
<keyword evidence="5 12" id="KW-0472">Membrane</keyword>
<dbReference type="KEGG" id="sliu:111357867"/>
<feature type="domain" description="Ig-like" evidence="14">
    <location>
        <begin position="638"/>
        <end position="730"/>
    </location>
</feature>
<feature type="domain" description="Ig-like" evidence="14">
    <location>
        <begin position="24"/>
        <end position="121"/>
    </location>
</feature>
<name>A0A9J7EI48_SPOLT</name>
<dbReference type="GO" id="GO:0005576">
    <property type="term" value="C:extracellular region"/>
    <property type="evidence" value="ECO:0007669"/>
    <property type="project" value="UniProtKB-SubCell"/>
</dbReference>
<evidence type="ECO:0000256" key="10">
    <source>
        <dbReference type="ARBA" id="ARBA00068688"/>
    </source>
</evidence>
<evidence type="ECO:0000256" key="8">
    <source>
        <dbReference type="ARBA" id="ARBA00023319"/>
    </source>
</evidence>
<feature type="domain" description="Ig-like" evidence="14">
    <location>
        <begin position="537"/>
        <end position="627"/>
    </location>
</feature>
<dbReference type="SMART" id="SM00408">
    <property type="entry name" value="IGc2"/>
    <property type="match status" value="8"/>
</dbReference>
<feature type="domain" description="Ig-like" evidence="14">
    <location>
        <begin position="246"/>
        <end position="335"/>
    </location>
</feature>
<dbReference type="InterPro" id="IPR036116">
    <property type="entry name" value="FN3_sf"/>
</dbReference>
<protein>
    <recommendedName>
        <fullName evidence="10">Hemolin</fullName>
    </recommendedName>
</protein>
<evidence type="ECO:0000256" key="4">
    <source>
        <dbReference type="ARBA" id="ARBA00022737"/>
    </source>
</evidence>
<dbReference type="SUPFAM" id="SSF48726">
    <property type="entry name" value="Immunoglobulin"/>
    <property type="match status" value="9"/>
</dbReference>
<evidence type="ECO:0000259" key="14">
    <source>
        <dbReference type="PROSITE" id="PS50835"/>
    </source>
</evidence>
<dbReference type="FunFam" id="2.60.40.10:FF:000032">
    <property type="entry name" value="palladin isoform X1"/>
    <property type="match status" value="1"/>
</dbReference>
<dbReference type="FunFam" id="2.60.40.10:FF:000405">
    <property type="entry name" value="nephrin isoform X1"/>
    <property type="match status" value="2"/>
</dbReference>
<evidence type="ECO:0000256" key="3">
    <source>
        <dbReference type="ARBA" id="ARBA00022525"/>
    </source>
</evidence>
<dbReference type="GO" id="GO:0030154">
    <property type="term" value="P:cell differentiation"/>
    <property type="evidence" value="ECO:0007669"/>
    <property type="project" value="UniProtKB-ARBA"/>
</dbReference>
<dbReference type="Pfam" id="PF07679">
    <property type="entry name" value="I-set"/>
    <property type="match status" value="2"/>
</dbReference>
<dbReference type="CDD" id="cd00096">
    <property type="entry name" value="Ig"/>
    <property type="match status" value="2"/>
</dbReference>
<dbReference type="InterPro" id="IPR036179">
    <property type="entry name" value="Ig-like_dom_sf"/>
</dbReference>
<dbReference type="Pfam" id="PF13927">
    <property type="entry name" value="Ig_3"/>
    <property type="match status" value="4"/>
</dbReference>
<dbReference type="Pfam" id="PF08205">
    <property type="entry name" value="C2-set_2"/>
    <property type="match status" value="3"/>
</dbReference>
<evidence type="ECO:0000313" key="16">
    <source>
        <dbReference type="Proteomes" id="UP000301870"/>
    </source>
</evidence>
<evidence type="ECO:0000256" key="12">
    <source>
        <dbReference type="SAM" id="Phobius"/>
    </source>
</evidence>
<feature type="domain" description="Ig-like" evidence="14">
    <location>
        <begin position="126"/>
        <end position="238"/>
    </location>
</feature>
<evidence type="ECO:0000256" key="6">
    <source>
        <dbReference type="ARBA" id="ARBA00023157"/>
    </source>
</evidence>
<feature type="transmembrane region" description="Helical" evidence="12">
    <location>
        <begin position="1050"/>
        <end position="1074"/>
    </location>
</feature>
<comment type="similarity">
    <text evidence="9">Belongs to the hemolin family.</text>
</comment>
<keyword evidence="3" id="KW-0964">Secreted</keyword>
<keyword evidence="7" id="KW-0325">Glycoprotein</keyword>
<sequence>MCANLRNLIVAFCVVVCAAAFQQQYFRVVPRSLRVQEGAEAVLECAVANLAGQVQWAKDGFALGFSSVIPGYPRYTMFGDRRHGVYNLRIVNSSLEDDAEYQCQVGPAQMHKVIRANASLTVISPPNAVEITNHPANSKLEVKEGEEVSLECLVKNAKPAARIVWFRGNVELKGDKVSKEEIREVESPNGNPKAMRYTTISRVHFKAAADDDYADFTCEARHEALQRDSPMRSTVQLSVLYPPGAPYIEGYAEGETVRRGQSLELVCRSRGGNPPAQLIWYKNGEQIRMAYRTSGRMSENVLSFKADASDNKARYTCEAKNVMISNTLKAEIDLTVLFAPSHVTISGPSEARVGDPVPLTCSTAPSNPAADVKWLVLGKHHKEASNRTVISPEGGWITTSNITVVVEPNKRSIVVVCHGINGQLTENVVATHTINVLYPPTAPMITGYVPGTTLSAGTVQRLSCISSGGNPLATLTWFKNDKKIHSVTKTVERSVSAEISILTNVTDNQAQYRCEATNSATEIPLFETVTLNVYFAPEAVKVRVSPEELKVGIEATLSCDAASSNPPATLSWWRDGIPVQGLPMQQKKGLHGGTVSTIELKLTITKDLNGAVYTCQAMNEALQRSVHDALPLKVLYAPIFDETTPYTTVGVENEPLIIVLRADGNPSSITYTWTKDGLPIAQSSYSTGNDRIISEGSMLNMTKLSRHDAGVYTCEAVNSQGAAVANISVSVHYPASIKSVTLQEVVSPNQDVMLSCTANGNPLTADNIRWERKGYNINPSQVTFDARNLTSTLVVKQATREDVGNFQCVVDNGIGGETRQDVMLVVKFKPELDSSPSLMKSASNVGQVGRLTCKCRAAPAPNFTWSKNGAKLPVNTSTKYFAEFHKLDPVTYTSVLLINDVSSSDYGSYECGARNDLGFSTTSVKLDITSAPDQVISLIVTNVTHNTVTLQWVPGFDGGLPSWFRVRYRRVFEESYKYEDVVPRNATTFTIGGLDRNTDYVFSVMAINKIGQSKYRPDDTKVTTLTSSEVGELNVVSTEFVETADVSKSVVIYVSITGVILVMINAALVACFVLKRRSRRLKEQAGQASKSATIEMYAPSSYNDTMTGETLSSVSEKSETYSQDEGTDDRQPPPIPEVPSMPTRHMLSQTTDAFLMDDQGLVIPPPLDYPPPNYAVYDGDHARTLPHPHRHKDITGHSTLGRSTGKQNYVPAPSPMPPLDGSYYNMASDRYLSYPPLIGEYLQQQQGRTPTPPQQYGGPPLPKQHLMNGGLQPGHTLAGHTHGGLPHGGLPHGSPPHAASPPAHSYALDDRQSAGGTLRRQRMDKMAAVPPPDVTVLHPGNCTQHLVQTPAPKQPQSILKDPSRHKYGNQYGSPISSSTPQNSNQILTVQNLTSDVPQYGTIKKENKKQNVTIDESFNKRSETHVV</sequence>